<comment type="function">
    <text evidence="9">Part of the Sec protein translocase complex. Interacts with the SecYEG preprotein conducting channel. SecDF uses the proton motive force (PMF) to complete protein translocation after the ATP-dependent function of SecA.</text>
</comment>
<accession>A0A2V3Y028</accession>
<dbReference type="Gene3D" id="3.30.1360.200">
    <property type="match status" value="1"/>
</dbReference>
<dbReference type="NCBIfam" id="TIGR00916">
    <property type="entry name" value="2A0604s01"/>
    <property type="match status" value="2"/>
</dbReference>
<evidence type="ECO:0000256" key="7">
    <source>
        <dbReference type="ARBA" id="ARBA00023010"/>
    </source>
</evidence>
<keyword evidence="2 9" id="KW-0813">Transport</keyword>
<keyword evidence="8 9" id="KW-0472">Membrane</keyword>
<keyword evidence="3 9" id="KW-1003">Cell membrane</keyword>
<dbReference type="InterPro" id="IPR055344">
    <property type="entry name" value="SecD_SecF_C_bact"/>
</dbReference>
<keyword evidence="6 9" id="KW-1133">Transmembrane helix</keyword>
<dbReference type="AlphaFoldDB" id="A0A2V3Y028"/>
<dbReference type="PANTHER" id="PTHR30081">
    <property type="entry name" value="PROTEIN-EXPORT MEMBRANE PROTEIN SEC"/>
    <property type="match status" value="1"/>
</dbReference>
<comment type="similarity">
    <text evidence="9">Belongs to the SecD/SecF family. SecD subfamily.</text>
</comment>
<feature type="domain" description="Protein export membrane protein SecD/SecF C-terminal" evidence="11">
    <location>
        <begin position="515"/>
        <end position="697"/>
    </location>
</feature>
<keyword evidence="14" id="KW-1185">Reference proteome</keyword>
<dbReference type="Pfam" id="PF02355">
    <property type="entry name" value="SecD_SecF_C"/>
    <property type="match status" value="2"/>
</dbReference>
<protein>
    <recommendedName>
        <fullName evidence="9 10">Multifunctional fusion protein</fullName>
    </recommendedName>
    <domain>
        <recommendedName>
            <fullName evidence="9">Protein translocase subunit SecD</fullName>
        </recommendedName>
    </domain>
    <domain>
        <recommendedName>
            <fullName evidence="10">Protein-export membrane protein SecF</fullName>
        </recommendedName>
    </domain>
</protein>
<feature type="transmembrane region" description="Helical" evidence="9">
    <location>
        <begin position="365"/>
        <end position="389"/>
    </location>
</feature>
<comment type="subcellular location">
    <subcellularLocation>
        <location evidence="1 9">Cell membrane</location>
        <topology evidence="1 9">Multi-pass membrane protein</topology>
    </subcellularLocation>
</comment>
<dbReference type="GO" id="GO:0065002">
    <property type="term" value="P:intracellular protein transmembrane transport"/>
    <property type="evidence" value="ECO:0007669"/>
    <property type="project" value="UniProtKB-UniRule"/>
</dbReference>
<dbReference type="InterPro" id="IPR005791">
    <property type="entry name" value="SecD"/>
</dbReference>
<evidence type="ECO:0000256" key="1">
    <source>
        <dbReference type="ARBA" id="ARBA00004651"/>
    </source>
</evidence>
<feature type="transmembrane region" description="Helical" evidence="9">
    <location>
        <begin position="543"/>
        <end position="560"/>
    </location>
</feature>
<evidence type="ECO:0000256" key="9">
    <source>
        <dbReference type="HAMAP-Rule" id="MF_01463"/>
    </source>
</evidence>
<evidence type="ECO:0000256" key="3">
    <source>
        <dbReference type="ARBA" id="ARBA00022475"/>
    </source>
</evidence>
<feature type="transmembrane region" description="Helical" evidence="9">
    <location>
        <begin position="595"/>
        <end position="616"/>
    </location>
</feature>
<dbReference type="HAMAP" id="MF_01463_B">
    <property type="entry name" value="SecD_B"/>
    <property type="match status" value="1"/>
</dbReference>
<dbReference type="SUPFAM" id="SSF82866">
    <property type="entry name" value="Multidrug efflux transporter AcrB transmembrane domain"/>
    <property type="match status" value="2"/>
</dbReference>
<dbReference type="InterPro" id="IPR022646">
    <property type="entry name" value="SecD/SecF_CS"/>
</dbReference>
<dbReference type="NCBIfam" id="TIGR01129">
    <property type="entry name" value="secD"/>
    <property type="match status" value="1"/>
</dbReference>
<organism evidence="13 14">
    <name type="scientific">Hungatella effluvii</name>
    <dbReference type="NCBI Taxonomy" id="1096246"/>
    <lineage>
        <taxon>Bacteria</taxon>
        <taxon>Bacillati</taxon>
        <taxon>Bacillota</taxon>
        <taxon>Clostridia</taxon>
        <taxon>Lachnospirales</taxon>
        <taxon>Lachnospiraceae</taxon>
        <taxon>Hungatella</taxon>
    </lineage>
</organism>
<sequence length="726" mass="78264">MKSNKGKGLIGLIIALALVGLFGYFGYTTMNDIKLGLDLAGGVSITYQAKEENPSAEDMSDTIYKLQQRVQNYSTEAEVYQEGSNRINVDIPGVSDANAILEELGKPGSLIFVDEAGQTILNGNQVATAKPVITDENGIKKYMVDLTFTDDGKTVFADATTKNVGKRIAIIYDGKIYSNPVVNEPITQGQCQISGMTSYEEAETLASTIRIGSLSLELEELRSNVVGAKLGQEAISTSLKAGAIGFGIVAVFMIIVYLVPGLAAVIALSLYVGLILILLSAFSVTLTLPGVAGIILSIGMAVDANVIIFTRIKEEIGLGKTVQSAIKSGFNKALSAIIDGNVTTLIAAGVLFWRGSGTVKGFASTLAIGIVLSMITALFITKFILNALFNLGFQDPKFYGTKTDKKTIDFLGKRKIWFAVSLLVIVIGLGGLVVNKTQTGDVLNYSMEFKGGTSTNVTFNEDMSLEDISSKVVPVVENVTGDAQVQTQKVAGTNEVIIKTKTLSVEERQNLDQAMVDNFGVEAEKITAESISGAISKEMKQDAFIAVIIATICMLLYIWFRFKDIKFAGSAVLALLHDVLVVLTFYSLLKWSVGSTFIACMLTIVGYSINATIVIFDRIRENLKVNSKMELSEIVNLSITQTFTRSINTSLTTFIMVFVLFILGVSSIREFALPLMVGIVCGTYSSVCITGSLWYVMTIYKNKHMEEKKAAEKAAKAAAKSSKKSK</sequence>
<evidence type="ECO:0000259" key="12">
    <source>
        <dbReference type="Pfam" id="PF22599"/>
    </source>
</evidence>
<dbReference type="Proteomes" id="UP000248057">
    <property type="component" value="Unassembled WGS sequence"/>
</dbReference>
<dbReference type="PANTHER" id="PTHR30081:SF1">
    <property type="entry name" value="PROTEIN TRANSLOCASE SUBUNIT SECD"/>
    <property type="match status" value="1"/>
</dbReference>
<evidence type="ECO:0000256" key="2">
    <source>
        <dbReference type="ARBA" id="ARBA00022448"/>
    </source>
</evidence>
<feature type="transmembrane region" description="Helical" evidence="9">
    <location>
        <begin position="265"/>
        <end position="284"/>
    </location>
</feature>
<dbReference type="EMBL" id="QJKD01000015">
    <property type="protein sequence ID" value="PXX48875.1"/>
    <property type="molecule type" value="Genomic_DNA"/>
</dbReference>
<feature type="transmembrane region" description="Helical" evidence="9">
    <location>
        <begin position="290"/>
        <end position="312"/>
    </location>
</feature>
<feature type="domain" description="SecDF P1 head subdomain" evidence="12">
    <location>
        <begin position="111"/>
        <end position="215"/>
    </location>
</feature>
<comment type="similarity">
    <text evidence="10">Belongs to the SecD/SecF family. SecF subfamily.</text>
</comment>
<dbReference type="HAMAP" id="MF_01464_B">
    <property type="entry name" value="SecF_B"/>
    <property type="match status" value="1"/>
</dbReference>
<dbReference type="InterPro" id="IPR005665">
    <property type="entry name" value="SecF_bac"/>
</dbReference>
<feature type="transmembrane region" description="Helical" evidence="9">
    <location>
        <begin position="416"/>
        <end position="434"/>
    </location>
</feature>
<name>A0A2V3Y028_9FIRM</name>
<proteinExistence type="inferred from homology"/>
<comment type="caution">
    <text evidence="9">Lacks conserved residue(s) required for the propagation of feature annotation.</text>
</comment>
<feature type="transmembrane region" description="Helical" evidence="9">
    <location>
        <begin position="333"/>
        <end position="353"/>
    </location>
</feature>
<comment type="subunit">
    <text evidence="9">Forms a complex with SecF. Part of the essential Sec protein translocation apparatus which comprises SecA, SecYEG and auxiliary proteins SecDF. Other proteins may also be involved.</text>
</comment>
<dbReference type="Gene3D" id="1.20.1640.10">
    <property type="entry name" value="Multidrug efflux transporter AcrB transmembrane domain"/>
    <property type="match status" value="2"/>
</dbReference>
<dbReference type="RefSeq" id="WP_110325030.1">
    <property type="nucleotide sequence ID" value="NZ_JAWZCP010000267.1"/>
</dbReference>
<keyword evidence="7 9" id="KW-0811">Translocation</keyword>
<dbReference type="InterPro" id="IPR054384">
    <property type="entry name" value="SecDF_P1_head"/>
</dbReference>
<comment type="caution">
    <text evidence="13">The sequence shown here is derived from an EMBL/GenBank/DDBJ whole genome shotgun (WGS) entry which is preliminary data.</text>
</comment>
<feature type="transmembrane region" description="Helical" evidence="9">
    <location>
        <begin position="647"/>
        <end position="665"/>
    </location>
</feature>
<evidence type="ECO:0000256" key="10">
    <source>
        <dbReference type="HAMAP-Rule" id="MF_01464"/>
    </source>
</evidence>
<feature type="transmembrane region" description="Helical" evidence="9">
    <location>
        <begin position="567"/>
        <end position="589"/>
    </location>
</feature>
<evidence type="ECO:0000256" key="5">
    <source>
        <dbReference type="ARBA" id="ARBA00022927"/>
    </source>
</evidence>
<dbReference type="GeneID" id="86063886"/>
<dbReference type="InterPro" id="IPR048634">
    <property type="entry name" value="SecD_SecF_C"/>
</dbReference>
<feature type="domain" description="Protein export membrane protein SecD/SecF C-terminal" evidence="11">
    <location>
        <begin position="217"/>
        <end position="387"/>
    </location>
</feature>
<evidence type="ECO:0000259" key="11">
    <source>
        <dbReference type="Pfam" id="PF02355"/>
    </source>
</evidence>
<dbReference type="InterPro" id="IPR022813">
    <property type="entry name" value="SecD/SecF_arch_bac"/>
</dbReference>
<evidence type="ECO:0000256" key="6">
    <source>
        <dbReference type="ARBA" id="ARBA00022989"/>
    </source>
</evidence>
<evidence type="ECO:0000256" key="4">
    <source>
        <dbReference type="ARBA" id="ARBA00022692"/>
    </source>
</evidence>
<dbReference type="Pfam" id="PF22599">
    <property type="entry name" value="SecDF_P1_head"/>
    <property type="match status" value="1"/>
</dbReference>
<feature type="transmembrane region" description="Helical" evidence="9">
    <location>
        <begin position="9"/>
        <end position="27"/>
    </location>
</feature>
<comment type="subunit">
    <text evidence="10">Forms a complex with SecD. Part of the essential Sec protein translocation apparatus which comprises SecA, SecYEG and auxiliary proteins SecDF. Other proteins may also be involved.</text>
</comment>
<dbReference type="PRINTS" id="PR01755">
    <property type="entry name" value="SECFTRNLCASE"/>
</dbReference>
<reference evidence="13 14" key="1">
    <citation type="submission" date="2018-05" db="EMBL/GenBank/DDBJ databases">
        <title>Genomic Encyclopedia of Type Strains, Phase IV (KMG-IV): sequencing the most valuable type-strain genomes for metagenomic binning, comparative biology and taxonomic classification.</title>
        <authorList>
            <person name="Goeker M."/>
        </authorList>
    </citation>
    <scope>NUCLEOTIDE SEQUENCE [LARGE SCALE GENOMIC DNA]</scope>
    <source>
        <strain evidence="13 14">DSM 24995</strain>
    </source>
</reference>
<dbReference type="Pfam" id="PF07549">
    <property type="entry name" value="Sec_GG"/>
    <property type="match status" value="1"/>
</dbReference>
<gene>
    <name evidence="10" type="primary">secF</name>
    <name evidence="9" type="synonym">secD</name>
    <name evidence="13" type="ORF">DFR60_11548</name>
</gene>
<dbReference type="InterPro" id="IPR022645">
    <property type="entry name" value="SecD/SecF_bac"/>
</dbReference>
<dbReference type="GO" id="GO:0015450">
    <property type="term" value="F:protein-transporting ATPase activity"/>
    <property type="evidence" value="ECO:0007669"/>
    <property type="project" value="InterPro"/>
</dbReference>
<evidence type="ECO:0000313" key="14">
    <source>
        <dbReference type="Proteomes" id="UP000248057"/>
    </source>
</evidence>
<dbReference type="NCBIfam" id="TIGR00966">
    <property type="entry name" value="transloc_SecF"/>
    <property type="match status" value="1"/>
</dbReference>
<dbReference type="GO" id="GO:0005886">
    <property type="term" value="C:plasma membrane"/>
    <property type="evidence" value="ECO:0007669"/>
    <property type="project" value="UniProtKB-SubCell"/>
</dbReference>
<keyword evidence="5 9" id="KW-0653">Protein transport</keyword>
<keyword evidence="4 9" id="KW-0812">Transmembrane</keyword>
<feature type="transmembrane region" description="Helical" evidence="9">
    <location>
        <begin position="671"/>
        <end position="696"/>
    </location>
</feature>
<feature type="transmembrane region" description="Helical" evidence="9">
    <location>
        <begin position="239"/>
        <end position="258"/>
    </location>
</feature>
<dbReference type="GO" id="GO:0006605">
    <property type="term" value="P:protein targeting"/>
    <property type="evidence" value="ECO:0007669"/>
    <property type="project" value="UniProtKB-UniRule"/>
</dbReference>
<evidence type="ECO:0000256" key="8">
    <source>
        <dbReference type="ARBA" id="ARBA00023136"/>
    </source>
</evidence>
<evidence type="ECO:0000313" key="13">
    <source>
        <dbReference type="EMBL" id="PXX48875.1"/>
    </source>
</evidence>
<dbReference type="GO" id="GO:0043952">
    <property type="term" value="P:protein transport by the Sec complex"/>
    <property type="evidence" value="ECO:0007669"/>
    <property type="project" value="UniProtKB-UniRule"/>
</dbReference>